<reference evidence="1 2" key="1">
    <citation type="submission" date="2018-03" db="EMBL/GenBank/DDBJ databases">
        <title>Genomic Encyclopedia of Archaeal and Bacterial Type Strains, Phase II (KMG-II): from individual species to whole genera.</title>
        <authorList>
            <person name="Goeker M."/>
        </authorList>
    </citation>
    <scope>NUCLEOTIDE SEQUENCE [LARGE SCALE GENOMIC DNA]</scope>
    <source>
        <strain evidence="1 2">DSM 100214</strain>
    </source>
</reference>
<dbReference type="EMBL" id="QICL01000010">
    <property type="protein sequence ID" value="PXV64448.1"/>
    <property type="molecule type" value="Genomic_DNA"/>
</dbReference>
<sequence>MDIHQRYITSFVLLIISVSIQAQSLKSYIKDDMKKELLKQVKPKLSAPGSTMQKSPLDTKAEDADLLEYYQKYKAGSVLDVDIDKNYKINPNLTKYSGKDPINKLPDGYVVPVFNLGHWGFANPSNRVDGLVTPSGTDLSGGGRKRLSKKSRKILINVYKMTLDDDL</sequence>
<comment type="caution">
    <text evidence="1">The sequence shown here is derived from an EMBL/GenBank/DDBJ whole genome shotgun (WGS) entry which is preliminary data.</text>
</comment>
<protein>
    <submittedName>
        <fullName evidence="1">Uncharacterized protein</fullName>
    </submittedName>
</protein>
<gene>
    <name evidence="1" type="ORF">CLV62_11092</name>
</gene>
<dbReference type="AlphaFoldDB" id="A0A2V3PRS0"/>
<name>A0A2V3PRS0_9BACT</name>
<dbReference type="Proteomes" id="UP000247973">
    <property type="component" value="Unassembled WGS sequence"/>
</dbReference>
<organism evidence="1 2">
    <name type="scientific">Dysgonomonas alginatilytica</name>
    <dbReference type="NCBI Taxonomy" id="1605892"/>
    <lineage>
        <taxon>Bacteria</taxon>
        <taxon>Pseudomonadati</taxon>
        <taxon>Bacteroidota</taxon>
        <taxon>Bacteroidia</taxon>
        <taxon>Bacteroidales</taxon>
        <taxon>Dysgonomonadaceae</taxon>
        <taxon>Dysgonomonas</taxon>
    </lineage>
</organism>
<keyword evidence="2" id="KW-1185">Reference proteome</keyword>
<evidence type="ECO:0000313" key="1">
    <source>
        <dbReference type="EMBL" id="PXV64448.1"/>
    </source>
</evidence>
<accession>A0A2V3PRS0</accession>
<proteinExistence type="predicted"/>
<evidence type="ECO:0000313" key="2">
    <source>
        <dbReference type="Proteomes" id="UP000247973"/>
    </source>
</evidence>